<evidence type="ECO:0000313" key="3">
    <source>
        <dbReference type="Proteomes" id="UP001497457"/>
    </source>
</evidence>
<keyword evidence="1" id="KW-0812">Transmembrane</keyword>
<feature type="transmembrane region" description="Helical" evidence="1">
    <location>
        <begin position="33"/>
        <end position="56"/>
    </location>
</feature>
<keyword evidence="1" id="KW-0472">Membrane</keyword>
<keyword evidence="1" id="KW-1133">Transmembrane helix</keyword>
<accession>A0ABC8ZQN0</accession>
<dbReference type="PANTHER" id="PTHR33994">
    <property type="entry name" value="OS04G0515000 PROTEIN"/>
    <property type="match status" value="1"/>
</dbReference>
<protein>
    <submittedName>
        <fullName evidence="2">Uncharacterized protein</fullName>
    </submittedName>
</protein>
<dbReference type="Proteomes" id="UP001497457">
    <property type="component" value="Chromosome 19rd"/>
</dbReference>
<dbReference type="PANTHER" id="PTHR33994:SF17">
    <property type="entry name" value="OS01G0655600 PROTEIN"/>
    <property type="match status" value="1"/>
</dbReference>
<keyword evidence="3" id="KW-1185">Reference proteome</keyword>
<dbReference type="EMBL" id="OZ075129">
    <property type="protein sequence ID" value="CAL4962306.1"/>
    <property type="molecule type" value="Genomic_DNA"/>
</dbReference>
<proteinExistence type="predicted"/>
<evidence type="ECO:0000313" key="2">
    <source>
        <dbReference type="EMBL" id="CAL4962306.1"/>
    </source>
</evidence>
<name>A0ABC8ZQN0_9POAL</name>
<organism evidence="2 3">
    <name type="scientific">Urochloa decumbens</name>
    <dbReference type="NCBI Taxonomy" id="240449"/>
    <lineage>
        <taxon>Eukaryota</taxon>
        <taxon>Viridiplantae</taxon>
        <taxon>Streptophyta</taxon>
        <taxon>Embryophyta</taxon>
        <taxon>Tracheophyta</taxon>
        <taxon>Spermatophyta</taxon>
        <taxon>Magnoliopsida</taxon>
        <taxon>Liliopsida</taxon>
        <taxon>Poales</taxon>
        <taxon>Poaceae</taxon>
        <taxon>PACMAD clade</taxon>
        <taxon>Panicoideae</taxon>
        <taxon>Panicodae</taxon>
        <taxon>Paniceae</taxon>
        <taxon>Melinidinae</taxon>
        <taxon>Urochloa</taxon>
    </lineage>
</organism>
<reference evidence="2" key="1">
    <citation type="submission" date="2024-10" db="EMBL/GenBank/DDBJ databases">
        <authorList>
            <person name="Ryan C."/>
        </authorList>
    </citation>
    <scope>NUCLEOTIDE SEQUENCE [LARGE SCALE GENOMIC DNA]</scope>
</reference>
<evidence type="ECO:0000256" key="1">
    <source>
        <dbReference type="SAM" id="Phobius"/>
    </source>
</evidence>
<gene>
    <name evidence="2" type="ORF">URODEC1_LOCUS45548</name>
</gene>
<sequence>MDYDLEVAAEYHPLAAKAARASRSSGEPTIMDFVYSILLSIVILVSAHIFLMPVAVPVHNNLEPRLFIRLVEAEGLDPCVREVSSPVFDLAVEVDQVSESKQGPWAGGGDDAMLRVSYRGVILAWGMVPRFCIDGRSPQGPEASVATLLATAEGSVLREEMRNLIRAEICALGRAEFDVEGNLPGLGHLRCKTYLFQGEHTEPLPPCHF</sequence>
<dbReference type="AlphaFoldDB" id="A0ABC8ZQN0"/>